<keyword evidence="3" id="KW-0732">Signal</keyword>
<dbReference type="AlphaFoldDB" id="B9IHX8"/>
<feature type="domain" description="Legume lectin" evidence="4">
    <location>
        <begin position="23"/>
        <end position="146"/>
    </location>
</feature>
<evidence type="ECO:0000256" key="2">
    <source>
        <dbReference type="ARBA" id="ARBA00022734"/>
    </source>
</evidence>
<comment type="similarity">
    <text evidence="1">Belongs to the leguminous lectin family.</text>
</comment>
<feature type="signal peptide" evidence="3">
    <location>
        <begin position="1"/>
        <end position="23"/>
    </location>
</feature>
<dbReference type="Pfam" id="PF00139">
    <property type="entry name" value="Lectin_legB"/>
    <property type="match status" value="1"/>
</dbReference>
<proteinExistence type="inferred from homology"/>
<keyword evidence="6" id="KW-1185">Reference proteome</keyword>
<dbReference type="InterPro" id="IPR013320">
    <property type="entry name" value="ConA-like_dom_sf"/>
</dbReference>
<dbReference type="PANTHER" id="PTHR32401:SF53">
    <property type="entry name" value="LEGUME LECTIN DOMAIN-CONTAINING PROTEIN"/>
    <property type="match status" value="1"/>
</dbReference>
<evidence type="ECO:0000259" key="4">
    <source>
        <dbReference type="Pfam" id="PF00139"/>
    </source>
</evidence>
<feature type="chain" id="PRO_5030166442" description="Legume lectin domain-containing protein" evidence="3">
    <location>
        <begin position="24"/>
        <end position="160"/>
    </location>
</feature>
<accession>B9IHX8</accession>
<dbReference type="PANTHER" id="PTHR32401">
    <property type="entry name" value="CONCANAVALIN A-LIKE LECTIN FAMILY PROTEIN"/>
    <property type="match status" value="1"/>
</dbReference>
<gene>
    <name evidence="5" type="ORF">POPTR_016G044400</name>
</gene>
<dbReference type="Gene3D" id="2.60.120.200">
    <property type="match status" value="1"/>
</dbReference>
<evidence type="ECO:0000256" key="3">
    <source>
        <dbReference type="SAM" id="SignalP"/>
    </source>
</evidence>
<dbReference type="InterPro" id="IPR050258">
    <property type="entry name" value="Leguminous_Lectin"/>
</dbReference>
<dbReference type="EMBL" id="CM009305">
    <property type="protein sequence ID" value="PNS97837.1"/>
    <property type="molecule type" value="Genomic_DNA"/>
</dbReference>
<protein>
    <recommendedName>
        <fullName evidence="4">Legume lectin domain-containing protein</fullName>
    </recommendedName>
</protein>
<name>B9IHX8_POPTR</name>
<evidence type="ECO:0000313" key="6">
    <source>
        <dbReference type="Proteomes" id="UP000006729"/>
    </source>
</evidence>
<dbReference type="InterPro" id="IPR001220">
    <property type="entry name" value="Legume_lectin_dom"/>
</dbReference>
<dbReference type="Proteomes" id="UP000006729">
    <property type="component" value="Chromosome 16"/>
</dbReference>
<dbReference type="SUPFAM" id="SSF49899">
    <property type="entry name" value="Concanavalin A-like lectins/glucanases"/>
    <property type="match status" value="1"/>
</dbReference>
<evidence type="ECO:0000256" key="1">
    <source>
        <dbReference type="ARBA" id="ARBA00007606"/>
    </source>
</evidence>
<evidence type="ECO:0000313" key="5">
    <source>
        <dbReference type="EMBL" id="PNS97837.1"/>
    </source>
</evidence>
<dbReference type="GO" id="GO:0030246">
    <property type="term" value="F:carbohydrate binding"/>
    <property type="evidence" value="ECO:0007669"/>
    <property type="project" value="UniProtKB-KW"/>
</dbReference>
<dbReference type="STRING" id="3694.B9IHX8"/>
<sequence>MRFSLVATSIILAVLWALALVHSLHFQFPNFTDSDINRLILSPIFNITHDAIQVTPDSNGFSMNNRAGRALYRWPFRLWSNNGGKKASFNTTFVLNIQNQTASSGEGLAFILTEDRDVPDGREGQWLGIVNSTNGSIEARTVAVEFSLKFCFLIGFQGNG</sequence>
<keyword evidence="2" id="KW-0430">Lectin</keyword>
<organism evidence="5 6">
    <name type="scientific">Populus trichocarpa</name>
    <name type="common">Western balsam poplar</name>
    <name type="synonym">Populus balsamifera subsp. trichocarpa</name>
    <dbReference type="NCBI Taxonomy" id="3694"/>
    <lineage>
        <taxon>Eukaryota</taxon>
        <taxon>Viridiplantae</taxon>
        <taxon>Streptophyta</taxon>
        <taxon>Embryophyta</taxon>
        <taxon>Tracheophyta</taxon>
        <taxon>Spermatophyta</taxon>
        <taxon>Magnoliopsida</taxon>
        <taxon>eudicotyledons</taxon>
        <taxon>Gunneridae</taxon>
        <taxon>Pentapetalae</taxon>
        <taxon>rosids</taxon>
        <taxon>fabids</taxon>
        <taxon>Malpighiales</taxon>
        <taxon>Salicaceae</taxon>
        <taxon>Saliceae</taxon>
        <taxon>Populus</taxon>
    </lineage>
</organism>
<reference evidence="5 6" key="1">
    <citation type="journal article" date="2006" name="Science">
        <title>The genome of black cottonwood, Populus trichocarpa (Torr. &amp; Gray).</title>
        <authorList>
            <person name="Tuskan G.A."/>
            <person name="Difazio S."/>
            <person name="Jansson S."/>
            <person name="Bohlmann J."/>
            <person name="Grigoriev I."/>
            <person name="Hellsten U."/>
            <person name="Putnam N."/>
            <person name="Ralph S."/>
            <person name="Rombauts S."/>
            <person name="Salamov A."/>
            <person name="Schein J."/>
            <person name="Sterck L."/>
            <person name="Aerts A."/>
            <person name="Bhalerao R.R."/>
            <person name="Bhalerao R.P."/>
            <person name="Blaudez D."/>
            <person name="Boerjan W."/>
            <person name="Brun A."/>
            <person name="Brunner A."/>
            <person name="Busov V."/>
            <person name="Campbell M."/>
            <person name="Carlson J."/>
            <person name="Chalot M."/>
            <person name="Chapman J."/>
            <person name="Chen G.L."/>
            <person name="Cooper D."/>
            <person name="Coutinho P.M."/>
            <person name="Couturier J."/>
            <person name="Covert S."/>
            <person name="Cronk Q."/>
            <person name="Cunningham R."/>
            <person name="Davis J."/>
            <person name="Degroeve S."/>
            <person name="Dejardin A."/>
            <person name="Depamphilis C."/>
            <person name="Detter J."/>
            <person name="Dirks B."/>
            <person name="Dubchak I."/>
            <person name="Duplessis S."/>
            <person name="Ehlting J."/>
            <person name="Ellis B."/>
            <person name="Gendler K."/>
            <person name="Goodstein D."/>
            <person name="Gribskov M."/>
            <person name="Grimwood J."/>
            <person name="Groover A."/>
            <person name="Gunter L."/>
            <person name="Hamberger B."/>
            <person name="Heinze B."/>
            <person name="Helariutta Y."/>
            <person name="Henrissat B."/>
            <person name="Holligan D."/>
            <person name="Holt R."/>
            <person name="Huang W."/>
            <person name="Islam-Faridi N."/>
            <person name="Jones S."/>
            <person name="Jones-Rhoades M."/>
            <person name="Jorgensen R."/>
            <person name="Joshi C."/>
            <person name="Kangasjarvi J."/>
            <person name="Karlsson J."/>
            <person name="Kelleher C."/>
            <person name="Kirkpatrick R."/>
            <person name="Kirst M."/>
            <person name="Kohler A."/>
            <person name="Kalluri U."/>
            <person name="Larimer F."/>
            <person name="Leebens-Mack J."/>
            <person name="Leple J.C."/>
            <person name="Locascio P."/>
            <person name="Lou Y."/>
            <person name="Lucas S."/>
            <person name="Martin F."/>
            <person name="Montanini B."/>
            <person name="Napoli C."/>
            <person name="Nelson D.R."/>
            <person name="Nelson C."/>
            <person name="Nieminen K."/>
            <person name="Nilsson O."/>
            <person name="Pereda V."/>
            <person name="Peter G."/>
            <person name="Philippe R."/>
            <person name="Pilate G."/>
            <person name="Poliakov A."/>
            <person name="Razumovskaya J."/>
            <person name="Richardson P."/>
            <person name="Rinaldi C."/>
            <person name="Ritland K."/>
            <person name="Rouze P."/>
            <person name="Ryaboy D."/>
            <person name="Schmutz J."/>
            <person name="Schrader J."/>
            <person name="Segerman B."/>
            <person name="Shin H."/>
            <person name="Siddiqui A."/>
            <person name="Sterky F."/>
            <person name="Terry A."/>
            <person name="Tsai C.J."/>
            <person name="Uberbacher E."/>
            <person name="Unneberg P."/>
            <person name="Vahala J."/>
            <person name="Wall K."/>
            <person name="Wessler S."/>
            <person name="Yang G."/>
            <person name="Yin T."/>
            <person name="Douglas C."/>
            <person name="Marra M."/>
            <person name="Sandberg G."/>
            <person name="Van de Peer Y."/>
            <person name="Rokhsar D."/>
        </authorList>
    </citation>
    <scope>NUCLEOTIDE SEQUENCE [LARGE SCALE GENOMIC DNA]</scope>
    <source>
        <strain evidence="6">cv. Nisqually</strain>
    </source>
</reference>
<dbReference type="eggNOG" id="ENOG502QSBD">
    <property type="taxonomic scope" value="Eukaryota"/>
</dbReference>
<dbReference type="InParanoid" id="B9IHX8"/>
<dbReference type="HOGENOM" id="CLU_1655135_0_0_1"/>